<comment type="caution">
    <text evidence="1">The sequence shown here is derived from an EMBL/GenBank/DDBJ whole genome shotgun (WGS) entry which is preliminary data.</text>
</comment>
<sequence>MNGKYIRLAPPSENELHQNGKPFAQFDPKTIYLVEGADPIVVGRASSQLSSGRMSDMDNGYLKVPRGQTALGREHALLCLRNDTLYIAMKDRDGLILHDGVTHHRLLSPCSEYFPLRTNSRVRLGINGAFAVNFLVDVIFTISDTDLWTSPVKKRFIRALP</sequence>
<evidence type="ECO:0000313" key="2">
    <source>
        <dbReference type="Proteomes" id="UP000623467"/>
    </source>
</evidence>
<gene>
    <name evidence="1" type="ORF">MSAN_00243100</name>
</gene>
<reference evidence="1" key="1">
    <citation type="submission" date="2020-05" db="EMBL/GenBank/DDBJ databases">
        <title>Mycena genomes resolve the evolution of fungal bioluminescence.</title>
        <authorList>
            <person name="Tsai I.J."/>
        </authorList>
    </citation>
    <scope>NUCLEOTIDE SEQUENCE</scope>
    <source>
        <strain evidence="1">160909Yilan</strain>
    </source>
</reference>
<name>A0A8H6ZKQ4_9AGAR</name>
<evidence type="ECO:0000313" key="1">
    <source>
        <dbReference type="EMBL" id="KAF7378186.1"/>
    </source>
</evidence>
<evidence type="ECO:0008006" key="3">
    <source>
        <dbReference type="Google" id="ProtNLM"/>
    </source>
</evidence>
<dbReference type="OrthoDB" id="2889276at2759"/>
<protein>
    <recommendedName>
        <fullName evidence="3">FHA domain-containing protein</fullName>
    </recommendedName>
</protein>
<dbReference type="EMBL" id="JACAZH010000001">
    <property type="protein sequence ID" value="KAF7378186.1"/>
    <property type="molecule type" value="Genomic_DNA"/>
</dbReference>
<organism evidence="1 2">
    <name type="scientific">Mycena sanguinolenta</name>
    <dbReference type="NCBI Taxonomy" id="230812"/>
    <lineage>
        <taxon>Eukaryota</taxon>
        <taxon>Fungi</taxon>
        <taxon>Dikarya</taxon>
        <taxon>Basidiomycota</taxon>
        <taxon>Agaricomycotina</taxon>
        <taxon>Agaricomycetes</taxon>
        <taxon>Agaricomycetidae</taxon>
        <taxon>Agaricales</taxon>
        <taxon>Marasmiineae</taxon>
        <taxon>Mycenaceae</taxon>
        <taxon>Mycena</taxon>
    </lineage>
</organism>
<keyword evidence="2" id="KW-1185">Reference proteome</keyword>
<dbReference type="AlphaFoldDB" id="A0A8H6ZKQ4"/>
<proteinExistence type="predicted"/>
<dbReference type="Proteomes" id="UP000623467">
    <property type="component" value="Unassembled WGS sequence"/>
</dbReference>
<accession>A0A8H6ZKQ4</accession>